<dbReference type="GO" id="GO:0008233">
    <property type="term" value="F:peptidase activity"/>
    <property type="evidence" value="ECO:0007669"/>
    <property type="project" value="UniProtKB-KW"/>
</dbReference>
<reference evidence="1 2" key="1">
    <citation type="submission" date="2020-03" db="EMBL/GenBank/DDBJ databases">
        <title>Genomic analysis of Bacteroides faecium CBA7301.</title>
        <authorList>
            <person name="Kim J."/>
            <person name="Roh S.W."/>
        </authorList>
    </citation>
    <scope>NUCLEOTIDE SEQUENCE [LARGE SCALE GENOMIC DNA]</scope>
    <source>
        <strain evidence="1 2">CBA7301</strain>
    </source>
</reference>
<dbReference type="SUPFAM" id="SSF50630">
    <property type="entry name" value="Acid proteases"/>
    <property type="match status" value="1"/>
</dbReference>
<evidence type="ECO:0000313" key="2">
    <source>
        <dbReference type="Proteomes" id="UP000501780"/>
    </source>
</evidence>
<keyword evidence="2" id="KW-1185">Reference proteome</keyword>
<dbReference type="RefSeq" id="WP_167965494.1">
    <property type="nucleotide sequence ID" value="NZ_CP050831.1"/>
</dbReference>
<accession>A0A6H0KRY5</accession>
<dbReference type="GO" id="GO:0006508">
    <property type="term" value="P:proteolysis"/>
    <property type="evidence" value="ECO:0007669"/>
    <property type="project" value="UniProtKB-KW"/>
</dbReference>
<name>A0A6H0KRY5_9BACE</name>
<dbReference type="AlphaFoldDB" id="A0A6H0KRY5"/>
<organism evidence="1 2">
    <name type="scientific">Bacteroides faecium</name>
    <dbReference type="NCBI Taxonomy" id="2715212"/>
    <lineage>
        <taxon>Bacteria</taxon>
        <taxon>Pseudomonadati</taxon>
        <taxon>Bacteroidota</taxon>
        <taxon>Bacteroidia</taxon>
        <taxon>Bacteroidales</taxon>
        <taxon>Bacteroidaceae</taxon>
        <taxon>Bacteroides</taxon>
    </lineage>
</organism>
<keyword evidence="1" id="KW-0645">Protease</keyword>
<gene>
    <name evidence="1" type="ORF">BacF7301_19655</name>
</gene>
<dbReference type="Gene3D" id="2.40.70.10">
    <property type="entry name" value="Acid Proteases"/>
    <property type="match status" value="1"/>
</dbReference>
<dbReference type="Proteomes" id="UP000501780">
    <property type="component" value="Chromosome"/>
</dbReference>
<protein>
    <submittedName>
        <fullName evidence="1">Retroviral-like aspartic protease</fullName>
    </submittedName>
</protein>
<sequence length="137" mass="15704">MYYSLYYGLNSTRLPIILVDVKGEHLCFILDTGSTCSLIDSTVVEYFKDIIEPIGDYCISGIEGTKHKVDMITLPFTFEGQIYKPKFCVRPLLDAFKSIEDESGIRVHGLFGTDFLLENKWIIDFKQLNIADDYEKV</sequence>
<dbReference type="KEGG" id="bfc:BacF7301_19655"/>
<proteinExistence type="predicted"/>
<keyword evidence="1" id="KW-0378">Hydrolase</keyword>
<evidence type="ECO:0000313" key="1">
    <source>
        <dbReference type="EMBL" id="QIU96224.1"/>
    </source>
</evidence>
<dbReference type="EMBL" id="CP050831">
    <property type="protein sequence ID" value="QIU96224.1"/>
    <property type="molecule type" value="Genomic_DNA"/>
</dbReference>
<dbReference type="InterPro" id="IPR021109">
    <property type="entry name" value="Peptidase_aspartic_dom_sf"/>
</dbReference>